<dbReference type="InterPro" id="IPR021329">
    <property type="entry name" value="DUF2938"/>
</dbReference>
<keyword evidence="1" id="KW-0472">Membrane</keyword>
<keyword evidence="3" id="KW-1185">Reference proteome</keyword>
<keyword evidence="1" id="KW-0812">Transmembrane</keyword>
<proteinExistence type="predicted"/>
<organism evidence="2 3">
    <name type="scientific">Shewanella marisflavi</name>
    <dbReference type="NCBI Taxonomy" id="260364"/>
    <lineage>
        <taxon>Bacteria</taxon>
        <taxon>Pseudomonadati</taxon>
        <taxon>Pseudomonadota</taxon>
        <taxon>Gammaproteobacteria</taxon>
        <taxon>Alteromonadales</taxon>
        <taxon>Shewanellaceae</taxon>
        <taxon>Shewanella</taxon>
    </lineage>
</organism>
<evidence type="ECO:0000313" key="3">
    <source>
        <dbReference type="Proteomes" id="UP000318758"/>
    </source>
</evidence>
<reference evidence="2 3" key="1">
    <citation type="submission" date="2019-06" db="EMBL/GenBank/DDBJ databases">
        <title>Complete genome of Shewanella marisflavi ECSMB14101, a mussel settlement-inducing bacterium isolated from East China Sea.</title>
        <authorList>
            <person name="Yang J."/>
            <person name="Liang X."/>
            <person name="Chang R."/>
            <person name="Peng L."/>
        </authorList>
    </citation>
    <scope>NUCLEOTIDE SEQUENCE [LARGE SCALE GENOMIC DNA]</scope>
    <source>
        <strain evidence="2 3">ECSMB14101</strain>
    </source>
</reference>
<dbReference type="Proteomes" id="UP000318758">
    <property type="component" value="Chromosome"/>
</dbReference>
<evidence type="ECO:0000313" key="2">
    <source>
        <dbReference type="EMBL" id="QDF74022.1"/>
    </source>
</evidence>
<dbReference type="Pfam" id="PF11158">
    <property type="entry name" value="DUF2938"/>
    <property type="match status" value="1"/>
</dbReference>
<evidence type="ECO:0000256" key="1">
    <source>
        <dbReference type="SAM" id="Phobius"/>
    </source>
</evidence>
<keyword evidence="1" id="KW-1133">Transmembrane helix</keyword>
<dbReference type="EMBL" id="CP041153">
    <property type="protein sequence ID" value="QDF74022.1"/>
    <property type="molecule type" value="Genomic_DNA"/>
</dbReference>
<feature type="transmembrane region" description="Helical" evidence="1">
    <location>
        <begin position="67"/>
        <end position="89"/>
    </location>
</feature>
<sequence>MTPLIDCLLIGLGATLIIDLWGLLRHPLLGMPLPSYYLVGRWLGHMPRGQFRHRAIAEAAPVPGETLIGWLAHYLIGVSFAALLLLVAGSKWLASPSLTPALAVGLVTVLAPFLLMQPAMGAGLAASRLPNPGQARLHSLITHGIFGLGLYLSALGLRLLN</sequence>
<gene>
    <name evidence="2" type="ORF">FGA12_01950</name>
</gene>
<feature type="transmembrane region" description="Helical" evidence="1">
    <location>
        <begin position="7"/>
        <end position="24"/>
    </location>
</feature>
<feature type="transmembrane region" description="Helical" evidence="1">
    <location>
        <begin position="140"/>
        <end position="160"/>
    </location>
</feature>
<protein>
    <submittedName>
        <fullName evidence="2">DUF2938 domain-containing protein</fullName>
    </submittedName>
</protein>
<dbReference type="RefSeq" id="WP_033539041.1">
    <property type="nucleotide sequence ID" value="NZ_CP041153.1"/>
</dbReference>
<feature type="transmembrane region" description="Helical" evidence="1">
    <location>
        <begin position="101"/>
        <end position="120"/>
    </location>
</feature>
<accession>A0ABX5WHT2</accession>
<name>A0ABX5WHT2_9GAMM</name>